<dbReference type="AlphaFoldDB" id="A0A132MWF2"/>
<dbReference type="EMBL" id="LAXD01000001">
    <property type="protein sequence ID" value="KWX02163.1"/>
    <property type="molecule type" value="Genomic_DNA"/>
</dbReference>
<dbReference type="RefSeq" id="WP_066889027.1">
    <property type="nucleotide sequence ID" value="NZ_JYIJ01000017.1"/>
</dbReference>
<evidence type="ECO:0000313" key="5">
    <source>
        <dbReference type="Proteomes" id="UP000070188"/>
    </source>
</evidence>
<dbReference type="Gene3D" id="1.10.10.2840">
    <property type="entry name" value="PucR C-terminal helix-turn-helix domain"/>
    <property type="match status" value="2"/>
</dbReference>
<evidence type="ECO:0000259" key="3">
    <source>
        <dbReference type="Pfam" id="PF13556"/>
    </source>
</evidence>
<dbReference type="PANTHER" id="PTHR33744:SF1">
    <property type="entry name" value="DNA-BINDING TRANSCRIPTIONAL ACTIVATOR ADER"/>
    <property type="match status" value="1"/>
</dbReference>
<keyword evidence="5" id="KW-1185">Reference proteome</keyword>
<feature type="domain" description="Purine catabolism PurC-like" evidence="2">
    <location>
        <begin position="26"/>
        <end position="123"/>
    </location>
</feature>
<dbReference type="InterPro" id="IPR012914">
    <property type="entry name" value="PucR_dom"/>
</dbReference>
<protein>
    <submittedName>
        <fullName evidence="4">Regulatory protein</fullName>
    </submittedName>
</protein>
<organism evidence="4 5">
    <name type="scientific">Carbonactinospora thermoautotrophica</name>
    <dbReference type="NCBI Taxonomy" id="1469144"/>
    <lineage>
        <taxon>Bacteria</taxon>
        <taxon>Bacillati</taxon>
        <taxon>Actinomycetota</taxon>
        <taxon>Actinomycetes</taxon>
        <taxon>Kitasatosporales</taxon>
        <taxon>Carbonactinosporaceae</taxon>
        <taxon>Carbonactinospora</taxon>
    </lineage>
</organism>
<gene>
    <name evidence="4" type="ORF">LI90_3205</name>
</gene>
<feature type="coiled-coil region" evidence="1">
    <location>
        <begin position="123"/>
        <end position="152"/>
    </location>
</feature>
<comment type="caution">
    <text evidence="4">The sequence shown here is derived from an EMBL/GenBank/DDBJ whole genome shotgun (WGS) entry which is preliminary data.</text>
</comment>
<evidence type="ECO:0000256" key="1">
    <source>
        <dbReference type="SAM" id="Coils"/>
    </source>
</evidence>
<dbReference type="STRING" id="1469144.LI90_3205"/>
<dbReference type="OrthoDB" id="8026818at2"/>
<dbReference type="InterPro" id="IPR042070">
    <property type="entry name" value="PucR_C-HTH_sf"/>
</dbReference>
<dbReference type="Proteomes" id="UP000070188">
    <property type="component" value="Unassembled WGS sequence"/>
</dbReference>
<feature type="domain" description="PucR C-terminal helix-turn-helix" evidence="3">
    <location>
        <begin position="555"/>
        <end position="611"/>
    </location>
</feature>
<dbReference type="InterPro" id="IPR025736">
    <property type="entry name" value="PucR_C-HTH_dom"/>
</dbReference>
<sequence length="615" mass="67910">MPPTLGFLVSQPRLALRFADEENQREHAARPVERAWYTEDECTIPPARPGILVITTSQRGWAGDPDAADAYLRRMAALQVAGVALAVGARAPYQEVPRPLVEAAKRHGVPLLRLEYDAPWVLIDDVLREARAQEQRAELQEQLDHLVQMRRLVTRRDGAGRLIAWLARVLDASVVLADPVGSPLYASSAEARQRVGALAEEIERLSAKGGVRAAASLDLGGCAALLHPVGEEVVRAVLVIVREAGFSDRRTDLVREAVDLLSLRLELEHAGRLQDVDGRLREVVLQLLMNGAVGPAQRVAKNLPPGLPEGAIRVYVVQCPPGGRERAATLCERVILRAREHAWLVRCPAYPNHLIVFTAAGGTLDATLPEAITHVPGCYVGGSDVTELNRTADAYRQAFDALQTARRVPERWALNQNPVRLAALLEAGPARAWAAAVLQPLLARADHSHLVETLRLWLDFRSRAARILGVHHGTVRDRVQRVERILGRDLQTTAARAELWLALQVLAHSPAVLATPGEPAGRTRPPSLEALLGNEITRRWAARLLEPLLGDRSKLETLRVWLDHNGQDRRAAETLGVHSNTVRWRLRRVEEALDRALEGPSRYEVYFALRIHGVR</sequence>
<dbReference type="PANTHER" id="PTHR33744">
    <property type="entry name" value="CARBOHYDRATE DIACID REGULATOR"/>
    <property type="match status" value="1"/>
</dbReference>
<evidence type="ECO:0000313" key="4">
    <source>
        <dbReference type="EMBL" id="KWX02163.1"/>
    </source>
</evidence>
<dbReference type="Pfam" id="PF07905">
    <property type="entry name" value="PucR"/>
    <property type="match status" value="1"/>
</dbReference>
<dbReference type="InterPro" id="IPR051448">
    <property type="entry name" value="CdaR-like_regulators"/>
</dbReference>
<dbReference type="PATRIC" id="fig|1469144.10.peg.3452"/>
<dbReference type="Pfam" id="PF13556">
    <property type="entry name" value="HTH_30"/>
    <property type="match status" value="2"/>
</dbReference>
<keyword evidence="1" id="KW-0175">Coiled coil</keyword>
<reference evidence="5" key="1">
    <citation type="submission" date="2015-04" db="EMBL/GenBank/DDBJ databases">
        <title>Physiological reanalysis, assessment of diazotrophy, and genome sequences of multiple isolates of Streptomyces thermoautotrophicus.</title>
        <authorList>
            <person name="MacKellar D.C."/>
            <person name="Lieber L."/>
            <person name="Norman J."/>
            <person name="Bolger A."/>
            <person name="Tobin C."/>
            <person name="Murray J.W."/>
            <person name="Chang R."/>
            <person name="Ford T."/>
            <person name="Nguyen P.Q."/>
            <person name="Woodward J."/>
            <person name="Permingeat H."/>
            <person name="Joshi N.S."/>
            <person name="Silver P.A."/>
            <person name="Usadel B."/>
            <person name="Rutherford A.W."/>
            <person name="Friesen M."/>
            <person name="Prell J."/>
        </authorList>
    </citation>
    <scope>NUCLEOTIDE SEQUENCE [LARGE SCALE GENOMIC DNA]</scope>
    <source>
        <strain evidence="5">H1</strain>
    </source>
</reference>
<evidence type="ECO:0000259" key="2">
    <source>
        <dbReference type="Pfam" id="PF07905"/>
    </source>
</evidence>
<name>A0A132MWF2_9ACTN</name>
<proteinExistence type="predicted"/>
<feature type="domain" description="PucR C-terminal helix-turn-helix" evidence="3">
    <location>
        <begin position="450"/>
        <end position="504"/>
    </location>
</feature>
<accession>A0A132MWF2</accession>